<evidence type="ECO:0000256" key="1">
    <source>
        <dbReference type="SAM" id="Phobius"/>
    </source>
</evidence>
<evidence type="ECO:0008006" key="4">
    <source>
        <dbReference type="Google" id="ProtNLM"/>
    </source>
</evidence>
<keyword evidence="3" id="KW-1185">Reference proteome</keyword>
<accession>A0A916Y5P8</accession>
<keyword evidence="1" id="KW-0812">Transmembrane</keyword>
<feature type="transmembrane region" description="Helical" evidence="1">
    <location>
        <begin position="116"/>
        <end position="137"/>
    </location>
</feature>
<keyword evidence="1" id="KW-1133">Transmembrane helix</keyword>
<dbReference type="RefSeq" id="WP_188853827.1">
    <property type="nucleotide sequence ID" value="NZ_BMJJ01000010.1"/>
</dbReference>
<feature type="transmembrane region" description="Helical" evidence="1">
    <location>
        <begin position="53"/>
        <end position="72"/>
    </location>
</feature>
<dbReference type="AlphaFoldDB" id="A0A916Y5P8"/>
<sequence>MTLFWSLYVIAALPALFEKTQAQRRAWHPVLWLMPVFFVVMAFREAGGDYSRYLYLFTIVEFMPFGEAIGMAEPLYALVNFVSAGLGLGMAGVNAVCAVVFLYGLYRLAIDEPRPLLVVALAVPYLIIVVAIGYTRQGTAIGLFMLALTQLRRDRPVRYLLLIFLAAGFHTSALIALPLAYFGVRRRPGILNLVQKVGAIGASIGFSLTIASDRLSDYSQFYLESNRYVSQGALIRSLLTAAAGLIFFVVRRSWSRSFGDTHVWNVLALTSLAAVPLSLVQSTATDRVGLFLLPFQILVFERLTVMPASRQVRQLLVAAVLAIYALNLLVWLHFGEFATVLWLPFKNTVLGTFP</sequence>
<evidence type="ECO:0000313" key="3">
    <source>
        <dbReference type="Proteomes" id="UP000613160"/>
    </source>
</evidence>
<protein>
    <recommendedName>
        <fullName evidence="4">EpsG family protein</fullName>
    </recommendedName>
</protein>
<reference evidence="2" key="1">
    <citation type="journal article" date="2014" name="Int. J. Syst. Evol. Microbiol.">
        <title>Complete genome sequence of Corynebacterium casei LMG S-19264T (=DSM 44701T), isolated from a smear-ripened cheese.</title>
        <authorList>
            <consortium name="US DOE Joint Genome Institute (JGI-PGF)"/>
            <person name="Walter F."/>
            <person name="Albersmeier A."/>
            <person name="Kalinowski J."/>
            <person name="Ruckert C."/>
        </authorList>
    </citation>
    <scope>NUCLEOTIDE SEQUENCE</scope>
    <source>
        <strain evidence="2">CGMCC 1.15493</strain>
    </source>
</reference>
<feature type="transmembrane region" description="Helical" evidence="1">
    <location>
        <begin position="27"/>
        <end position="46"/>
    </location>
</feature>
<dbReference type="Proteomes" id="UP000613160">
    <property type="component" value="Unassembled WGS sequence"/>
</dbReference>
<feature type="transmembrane region" description="Helical" evidence="1">
    <location>
        <begin position="262"/>
        <end position="281"/>
    </location>
</feature>
<dbReference type="InterPro" id="IPR049458">
    <property type="entry name" value="EpsG-like"/>
</dbReference>
<feature type="transmembrane region" description="Helical" evidence="1">
    <location>
        <begin position="78"/>
        <end position="104"/>
    </location>
</feature>
<proteinExistence type="predicted"/>
<feature type="transmembrane region" description="Helical" evidence="1">
    <location>
        <begin position="193"/>
        <end position="212"/>
    </location>
</feature>
<evidence type="ECO:0000313" key="2">
    <source>
        <dbReference type="EMBL" id="GGD31865.1"/>
    </source>
</evidence>
<feature type="transmembrane region" description="Helical" evidence="1">
    <location>
        <begin position="315"/>
        <end position="334"/>
    </location>
</feature>
<dbReference type="Pfam" id="PF14897">
    <property type="entry name" value="EpsG"/>
    <property type="match status" value="1"/>
</dbReference>
<comment type="caution">
    <text evidence="2">The sequence shown here is derived from an EMBL/GenBank/DDBJ whole genome shotgun (WGS) entry which is preliminary data.</text>
</comment>
<feature type="transmembrane region" description="Helical" evidence="1">
    <location>
        <begin position="232"/>
        <end position="250"/>
    </location>
</feature>
<organism evidence="2 3">
    <name type="scientific">Aureimonas glaciei</name>
    <dbReference type="NCBI Taxonomy" id="1776957"/>
    <lineage>
        <taxon>Bacteria</taxon>
        <taxon>Pseudomonadati</taxon>
        <taxon>Pseudomonadota</taxon>
        <taxon>Alphaproteobacteria</taxon>
        <taxon>Hyphomicrobiales</taxon>
        <taxon>Aurantimonadaceae</taxon>
        <taxon>Aureimonas</taxon>
    </lineage>
</organism>
<reference evidence="2" key="2">
    <citation type="submission" date="2020-09" db="EMBL/GenBank/DDBJ databases">
        <authorList>
            <person name="Sun Q."/>
            <person name="Zhou Y."/>
        </authorList>
    </citation>
    <scope>NUCLEOTIDE SEQUENCE</scope>
    <source>
        <strain evidence="2">CGMCC 1.15493</strain>
    </source>
</reference>
<keyword evidence="1" id="KW-0472">Membrane</keyword>
<name>A0A916Y5P8_9HYPH</name>
<gene>
    <name evidence="2" type="ORF">GCM10011335_38670</name>
</gene>
<feature type="transmembrane region" description="Helical" evidence="1">
    <location>
        <begin position="157"/>
        <end position="181"/>
    </location>
</feature>
<dbReference type="EMBL" id="BMJJ01000010">
    <property type="protein sequence ID" value="GGD31865.1"/>
    <property type="molecule type" value="Genomic_DNA"/>
</dbReference>